<feature type="region of interest" description="Disordered" evidence="8">
    <location>
        <begin position="1"/>
        <end position="26"/>
    </location>
</feature>
<evidence type="ECO:0000313" key="11">
    <source>
        <dbReference type="Proteomes" id="UP000654075"/>
    </source>
</evidence>
<comment type="caution">
    <text evidence="10">The sequence shown here is derived from an EMBL/GenBank/DDBJ whole genome shotgun (WGS) entry which is preliminary data.</text>
</comment>
<sequence>MEGGSYALRRRGAAVSPKGQGSGDELKLKEAARSEAGAYKGNGGESCDLLAPANYHVGLAQRDLLRLAEQRLGQPDVSIHPRLRSTGGLSVTQLWTHEDWELYASSSRWWDAVMEWPQSSVLRRTMAPIVALIVFSLAVALLNQAILPGWGVAFRLALPMAPLSLSGGSLALLLVFRTNQAYDRHREARQNWGALVLRTREIMQVLVAHSLYRDGLLVEENDKDVALMARFLAVYGWVLRVRLTPLRRGLGEDEEAIRELLPEREAKWILASRVQARPGQVLMRLRALIAGLHRRQALGDMALHFQEEQLALLSVVGGCCERLLSSPIGPTYTRHSMRVLLLWLFALPLALDTGSTAQLLISVVSTAYIMLGIDEMAIQIEQPFAVLPLQQLAIASTRGVAEALRPMPDSFEHEPSDNDAS</sequence>
<evidence type="ECO:0000256" key="7">
    <source>
        <dbReference type="ARBA" id="ARBA00023136"/>
    </source>
</evidence>
<reference evidence="10" key="1">
    <citation type="submission" date="2021-02" db="EMBL/GenBank/DDBJ databases">
        <authorList>
            <person name="Dougan E. K."/>
            <person name="Rhodes N."/>
            <person name="Thang M."/>
            <person name="Chan C."/>
        </authorList>
    </citation>
    <scope>NUCLEOTIDE SEQUENCE</scope>
</reference>
<dbReference type="Proteomes" id="UP000654075">
    <property type="component" value="Unassembled WGS sequence"/>
</dbReference>
<dbReference type="EMBL" id="CAJNNV010027593">
    <property type="protein sequence ID" value="CAE8620842.1"/>
    <property type="molecule type" value="Genomic_DNA"/>
</dbReference>
<dbReference type="OMA" id="STESCEW"/>
<evidence type="ECO:0000256" key="8">
    <source>
        <dbReference type="SAM" id="MobiDB-lite"/>
    </source>
</evidence>
<keyword evidence="2" id="KW-0813">Transport</keyword>
<keyword evidence="5 9" id="KW-1133">Transmembrane helix</keyword>
<keyword evidence="4 9" id="KW-0812">Transmembrane</keyword>
<comment type="subcellular location">
    <subcellularLocation>
        <location evidence="1">Cell membrane</location>
        <topology evidence="1">Multi-pass membrane protein</topology>
    </subcellularLocation>
</comment>
<name>A0A813G1X3_POLGL</name>
<gene>
    <name evidence="10" type="ORF">PGLA1383_LOCUS38374</name>
</gene>
<evidence type="ECO:0000256" key="5">
    <source>
        <dbReference type="ARBA" id="ARBA00022989"/>
    </source>
</evidence>
<evidence type="ECO:0000256" key="6">
    <source>
        <dbReference type="ARBA" id="ARBA00023065"/>
    </source>
</evidence>
<dbReference type="PANTHER" id="PTHR33281:SF19">
    <property type="entry name" value="VOLTAGE-DEPENDENT ANION CHANNEL-FORMING PROTEIN YNEE"/>
    <property type="match status" value="1"/>
</dbReference>
<organism evidence="10 11">
    <name type="scientific">Polarella glacialis</name>
    <name type="common">Dinoflagellate</name>
    <dbReference type="NCBI Taxonomy" id="89957"/>
    <lineage>
        <taxon>Eukaryota</taxon>
        <taxon>Sar</taxon>
        <taxon>Alveolata</taxon>
        <taxon>Dinophyceae</taxon>
        <taxon>Suessiales</taxon>
        <taxon>Suessiaceae</taxon>
        <taxon>Polarella</taxon>
    </lineage>
</organism>
<evidence type="ECO:0000256" key="1">
    <source>
        <dbReference type="ARBA" id="ARBA00004651"/>
    </source>
</evidence>
<feature type="transmembrane region" description="Helical" evidence="9">
    <location>
        <begin position="152"/>
        <end position="176"/>
    </location>
</feature>
<proteinExistence type="predicted"/>
<dbReference type="Pfam" id="PF25539">
    <property type="entry name" value="Bestrophin_2"/>
    <property type="match status" value="1"/>
</dbReference>
<keyword evidence="11" id="KW-1185">Reference proteome</keyword>
<dbReference type="OrthoDB" id="1368at2759"/>
<evidence type="ECO:0000256" key="9">
    <source>
        <dbReference type="SAM" id="Phobius"/>
    </source>
</evidence>
<keyword evidence="7 9" id="KW-0472">Membrane</keyword>
<evidence type="ECO:0000256" key="4">
    <source>
        <dbReference type="ARBA" id="ARBA00022692"/>
    </source>
</evidence>
<dbReference type="AlphaFoldDB" id="A0A813G1X3"/>
<accession>A0A813G1X3</accession>
<feature type="transmembrane region" description="Helical" evidence="9">
    <location>
        <begin position="126"/>
        <end position="146"/>
    </location>
</feature>
<dbReference type="PANTHER" id="PTHR33281">
    <property type="entry name" value="UPF0187 PROTEIN YNEE"/>
    <property type="match status" value="1"/>
</dbReference>
<evidence type="ECO:0000313" key="10">
    <source>
        <dbReference type="EMBL" id="CAE8620842.1"/>
    </source>
</evidence>
<feature type="transmembrane region" description="Helical" evidence="9">
    <location>
        <begin position="340"/>
        <end position="371"/>
    </location>
</feature>
<evidence type="ECO:0000256" key="2">
    <source>
        <dbReference type="ARBA" id="ARBA00022448"/>
    </source>
</evidence>
<evidence type="ECO:0008006" key="12">
    <source>
        <dbReference type="Google" id="ProtNLM"/>
    </source>
</evidence>
<evidence type="ECO:0000256" key="3">
    <source>
        <dbReference type="ARBA" id="ARBA00022475"/>
    </source>
</evidence>
<keyword evidence="6" id="KW-0406">Ion transport</keyword>
<dbReference type="GO" id="GO:0005254">
    <property type="term" value="F:chloride channel activity"/>
    <property type="evidence" value="ECO:0007669"/>
    <property type="project" value="InterPro"/>
</dbReference>
<keyword evidence="3" id="KW-1003">Cell membrane</keyword>
<dbReference type="GO" id="GO:0005886">
    <property type="term" value="C:plasma membrane"/>
    <property type="evidence" value="ECO:0007669"/>
    <property type="project" value="UniProtKB-SubCell"/>
</dbReference>
<dbReference type="InterPro" id="IPR044669">
    <property type="entry name" value="YneE/VCCN1/2-like"/>
</dbReference>
<protein>
    <recommendedName>
        <fullName evidence="12">Bestrophin homolog</fullName>
    </recommendedName>
</protein>